<evidence type="ECO:0000313" key="11">
    <source>
        <dbReference type="Proteomes" id="UP000019277"/>
    </source>
</evidence>
<name>W7IVY8_9PSEU</name>
<dbReference type="InterPro" id="IPR017853">
    <property type="entry name" value="GH"/>
</dbReference>
<feature type="active site" description="Proton donor" evidence="7">
    <location>
        <position position="171"/>
    </location>
</feature>
<dbReference type="InterPro" id="IPR001360">
    <property type="entry name" value="Glyco_hydro_1"/>
</dbReference>
<dbReference type="FunFam" id="3.20.20.80:FF:000004">
    <property type="entry name" value="Beta-glucosidase 6-phospho-beta-glucosidase"/>
    <property type="match status" value="1"/>
</dbReference>
<evidence type="ECO:0000256" key="9">
    <source>
        <dbReference type="RuleBase" id="RU361175"/>
    </source>
</evidence>
<comment type="caution">
    <text evidence="10">The sequence shown here is derived from an EMBL/GenBank/DDBJ whole genome shotgun (WGS) entry which is preliminary data.</text>
</comment>
<feature type="binding site" evidence="8">
    <location>
        <position position="26"/>
    </location>
    <ligand>
        <name>substrate</name>
    </ligand>
</feature>
<dbReference type="PANTHER" id="PTHR10353">
    <property type="entry name" value="GLYCOSYL HYDROLASE"/>
    <property type="match status" value="1"/>
</dbReference>
<feature type="binding site" evidence="8">
    <location>
        <position position="412"/>
    </location>
    <ligand>
        <name>substrate</name>
    </ligand>
</feature>
<dbReference type="STRING" id="909613.UO65_4117"/>
<keyword evidence="5 9" id="KW-0326">Glycosidase</keyword>
<keyword evidence="6" id="KW-0624">Polysaccharide degradation</keyword>
<feature type="active site" description="Nucleophile" evidence="7">
    <location>
        <position position="366"/>
    </location>
</feature>
<comment type="similarity">
    <text evidence="1 9">Belongs to the glycosyl hydrolase 1 family.</text>
</comment>
<dbReference type="NCBIfam" id="TIGR03356">
    <property type="entry name" value="BGL"/>
    <property type="match status" value="1"/>
</dbReference>
<dbReference type="InterPro" id="IPR017736">
    <property type="entry name" value="Glyco_hydro_1_beta-glucosidase"/>
</dbReference>
<dbReference type="Proteomes" id="UP000019277">
    <property type="component" value="Unassembled WGS sequence"/>
</dbReference>
<feature type="binding site" evidence="8">
    <location>
        <position position="170"/>
    </location>
    <ligand>
        <name>substrate</name>
    </ligand>
</feature>
<dbReference type="GO" id="GO:0005829">
    <property type="term" value="C:cytosol"/>
    <property type="evidence" value="ECO:0007669"/>
    <property type="project" value="TreeGrafter"/>
</dbReference>
<gene>
    <name evidence="10" type="ORF">UO65_4117</name>
</gene>
<sequence>MQSEPATGALEFPPGFTWGAATAAFQVEGCTTADGRTASIWDTFCREPGRVLGGHTGDPGADHYRRVAEDVALMRSLNLGAYRFSVSWPRVRPDGGDLNPAGIGFYDRLVDHLLDNGITPVATLYHWDLPQALEDRGGWAHRDTAARFAEYAETATAVLGDRVSMWTTLNEPWCSAFLGYGSGTHAPGRSDPSAALAAAHHLLLAHGLAMPVIRANARDAVAGITVNLFPVLPASDSAADADAARRVDGLQNRLFLDPVLRGAYPADVLDDVRHLGLAGCVRPGDEEVIAAPVDFVGVNFYRDHHVAAAGAGERAGGAWPGSEDLVFPPRDLPVTALGWEVRPEGLTELLVGLDRDYPGTAWYITENGAAYDDEPVGGEVDDHDRVSYLDGHVRAAHAAVTAGVDLRGYFAWSLLDNFEWAEGYAQRFGIVHVDYATQVRTVKRSGRWYAKVAADNRVPGGAEVW</sequence>
<keyword evidence="4" id="KW-0119">Carbohydrate metabolism</keyword>
<dbReference type="AlphaFoldDB" id="W7IVY8"/>
<evidence type="ECO:0000256" key="6">
    <source>
        <dbReference type="ARBA" id="ARBA00023326"/>
    </source>
</evidence>
<dbReference type="Pfam" id="PF00232">
    <property type="entry name" value="Glyco_hydro_1"/>
    <property type="match status" value="1"/>
</dbReference>
<organism evidence="10 11">
    <name type="scientific">Actinokineospora spheciospongiae</name>
    <dbReference type="NCBI Taxonomy" id="909613"/>
    <lineage>
        <taxon>Bacteria</taxon>
        <taxon>Bacillati</taxon>
        <taxon>Actinomycetota</taxon>
        <taxon>Actinomycetes</taxon>
        <taxon>Pseudonocardiales</taxon>
        <taxon>Pseudonocardiaceae</taxon>
        <taxon>Actinokineospora</taxon>
    </lineage>
</organism>
<keyword evidence="2 9" id="KW-0378">Hydrolase</keyword>
<dbReference type="Gene3D" id="3.20.20.80">
    <property type="entry name" value="Glycosidases"/>
    <property type="match status" value="1"/>
</dbReference>
<dbReference type="GO" id="GO:0008422">
    <property type="term" value="F:beta-glucosidase activity"/>
    <property type="evidence" value="ECO:0007669"/>
    <property type="project" value="UniProtKB-EC"/>
</dbReference>
<evidence type="ECO:0000256" key="4">
    <source>
        <dbReference type="ARBA" id="ARBA00023277"/>
    </source>
</evidence>
<evidence type="ECO:0000256" key="2">
    <source>
        <dbReference type="ARBA" id="ARBA00022801"/>
    </source>
</evidence>
<dbReference type="eggNOG" id="COG2723">
    <property type="taxonomic scope" value="Bacteria"/>
</dbReference>
<feature type="binding site" evidence="8">
    <location>
        <position position="126"/>
    </location>
    <ligand>
        <name>substrate</name>
    </ligand>
</feature>
<dbReference type="GO" id="GO:0030245">
    <property type="term" value="P:cellulose catabolic process"/>
    <property type="evidence" value="ECO:0007669"/>
    <property type="project" value="UniProtKB-KW"/>
</dbReference>
<feature type="binding site" evidence="8">
    <location>
        <begin position="419"/>
        <end position="420"/>
    </location>
    <ligand>
        <name>substrate</name>
    </ligand>
</feature>
<dbReference type="EC" id="3.2.1.21" evidence="9"/>
<evidence type="ECO:0000256" key="1">
    <source>
        <dbReference type="ARBA" id="ARBA00010838"/>
    </source>
</evidence>
<dbReference type="PANTHER" id="PTHR10353:SF36">
    <property type="entry name" value="LP05116P"/>
    <property type="match status" value="1"/>
</dbReference>
<keyword evidence="3" id="KW-0136">Cellulose degradation</keyword>
<evidence type="ECO:0000256" key="7">
    <source>
        <dbReference type="PIRSR" id="PIRSR617736-1"/>
    </source>
</evidence>
<protein>
    <recommendedName>
        <fullName evidence="9">Beta-glucosidase</fullName>
        <ecNumber evidence="9">3.2.1.21</ecNumber>
    </recommendedName>
</protein>
<dbReference type="PRINTS" id="PR00131">
    <property type="entry name" value="GLHYDRLASE1"/>
</dbReference>
<comment type="catalytic activity">
    <reaction evidence="9">
        <text>Hydrolysis of terminal, non-reducing beta-D-glucosyl residues with release of beta-D-glucose.</text>
        <dbReference type="EC" id="3.2.1.21"/>
    </reaction>
</comment>
<dbReference type="EMBL" id="AYXG01000151">
    <property type="protein sequence ID" value="EWC60586.1"/>
    <property type="molecule type" value="Genomic_DNA"/>
</dbReference>
<feature type="binding site" evidence="8">
    <location>
        <position position="301"/>
    </location>
    <ligand>
        <name>substrate</name>
    </ligand>
</feature>
<reference evidence="10 11" key="1">
    <citation type="journal article" date="2014" name="Genome Announc.">
        <title>Draft Genome Sequence of the Antitrypanosomally Active Sponge-Associated Bacterium Actinokineospora sp. Strain EG49.</title>
        <authorList>
            <person name="Harjes J."/>
            <person name="Ryu T."/>
            <person name="Abdelmohsen U.R."/>
            <person name="Moitinho-Silva L."/>
            <person name="Horn H."/>
            <person name="Ravasi T."/>
            <person name="Hentschel U."/>
        </authorList>
    </citation>
    <scope>NUCLEOTIDE SEQUENCE [LARGE SCALE GENOMIC DNA]</scope>
    <source>
        <strain evidence="10 11">EG49</strain>
    </source>
</reference>
<evidence type="ECO:0000256" key="3">
    <source>
        <dbReference type="ARBA" id="ARBA00023001"/>
    </source>
</evidence>
<proteinExistence type="inferred from homology"/>
<keyword evidence="11" id="KW-1185">Reference proteome</keyword>
<dbReference type="PATRIC" id="fig|909613.9.peg.4118"/>
<accession>W7IVY8</accession>
<evidence type="ECO:0000256" key="5">
    <source>
        <dbReference type="ARBA" id="ARBA00023295"/>
    </source>
</evidence>
<evidence type="ECO:0000313" key="10">
    <source>
        <dbReference type="EMBL" id="EWC60586.1"/>
    </source>
</evidence>
<dbReference type="SUPFAM" id="SSF51445">
    <property type="entry name" value="(Trans)glycosidases"/>
    <property type="match status" value="1"/>
</dbReference>
<evidence type="ECO:0000256" key="8">
    <source>
        <dbReference type="PIRSR" id="PIRSR617736-2"/>
    </source>
</evidence>